<protein>
    <recommendedName>
        <fullName evidence="4">Lipoprotein</fullName>
    </recommendedName>
</protein>
<accession>A0A6N1C8Y5</accession>
<evidence type="ECO:0000313" key="3">
    <source>
        <dbReference type="Proteomes" id="UP000509545"/>
    </source>
</evidence>
<feature type="signal peptide" evidence="1">
    <location>
        <begin position="1"/>
        <end position="21"/>
    </location>
</feature>
<dbReference type="KEGG" id="pbz:GN234_02810"/>
<name>A0A6N1C8Y5_9PSED</name>
<reference evidence="2 3" key="1">
    <citation type="submission" date="2020-02" db="EMBL/GenBank/DDBJ databases">
        <authorList>
            <person name="Liang J."/>
        </authorList>
    </citation>
    <scope>NUCLEOTIDE SEQUENCE [LARGE SCALE GENOMIC DNA]</scope>
    <source>
        <strain evidence="2 3">L22-9</strain>
    </source>
</reference>
<keyword evidence="1" id="KW-0732">Signal</keyword>
<dbReference type="RefSeq" id="WP_176687801.1">
    <property type="nucleotide sequence ID" value="NZ_CP048810.1"/>
</dbReference>
<keyword evidence="3" id="KW-1185">Reference proteome</keyword>
<sequence>MTFRLLGAAAALLLLSACSNYQYRSFVGNLDDPALQVLDLSDGVADAPVIYFETLQYRDLGVPFHRLLLATRVDGQSLPYAGKHSILEYFGYQAVRLTPGPHSLEWCWVSMNKLGTGGGKCGFSAPDIRLEAGKRYLATWSSSTSMIGVSGSEQMQIRVNSYVLERDTKKQVYP</sequence>
<organism evidence="2 3">
    <name type="scientific">Pseudomonas bijieensis</name>
    <dbReference type="NCBI Taxonomy" id="2681983"/>
    <lineage>
        <taxon>Bacteria</taxon>
        <taxon>Pseudomonadati</taxon>
        <taxon>Pseudomonadota</taxon>
        <taxon>Gammaproteobacteria</taxon>
        <taxon>Pseudomonadales</taxon>
        <taxon>Pseudomonadaceae</taxon>
        <taxon>Pseudomonas</taxon>
    </lineage>
</organism>
<dbReference type="PROSITE" id="PS51257">
    <property type="entry name" value="PROKAR_LIPOPROTEIN"/>
    <property type="match status" value="1"/>
</dbReference>
<evidence type="ECO:0000256" key="1">
    <source>
        <dbReference type="SAM" id="SignalP"/>
    </source>
</evidence>
<gene>
    <name evidence="2" type="ORF">GN234_02810</name>
</gene>
<dbReference type="AlphaFoldDB" id="A0A6N1C8Y5"/>
<evidence type="ECO:0008006" key="4">
    <source>
        <dbReference type="Google" id="ProtNLM"/>
    </source>
</evidence>
<dbReference type="Proteomes" id="UP000509545">
    <property type="component" value="Chromosome"/>
</dbReference>
<evidence type="ECO:0000313" key="2">
    <source>
        <dbReference type="EMBL" id="QKS80935.1"/>
    </source>
</evidence>
<dbReference type="EMBL" id="CP048810">
    <property type="protein sequence ID" value="QKS80935.1"/>
    <property type="molecule type" value="Genomic_DNA"/>
</dbReference>
<proteinExistence type="predicted"/>
<feature type="chain" id="PRO_5026810276" description="Lipoprotein" evidence="1">
    <location>
        <begin position="22"/>
        <end position="174"/>
    </location>
</feature>